<dbReference type="Proteomes" id="UP001050975">
    <property type="component" value="Unassembled WGS sequence"/>
</dbReference>
<evidence type="ECO:0000313" key="2">
    <source>
        <dbReference type="Proteomes" id="UP001050975"/>
    </source>
</evidence>
<reference evidence="1" key="1">
    <citation type="submission" date="2019-10" db="EMBL/GenBank/DDBJ databases">
        <title>Draft genome sequece of Microseira wollei NIES-4236.</title>
        <authorList>
            <person name="Yamaguchi H."/>
            <person name="Suzuki S."/>
            <person name="Kawachi M."/>
        </authorList>
    </citation>
    <scope>NUCLEOTIDE SEQUENCE</scope>
    <source>
        <strain evidence="1">NIES-4236</strain>
    </source>
</reference>
<dbReference type="AlphaFoldDB" id="A0AAV3WHL1"/>
<protein>
    <submittedName>
        <fullName evidence="1">Uncharacterized protein</fullName>
    </submittedName>
</protein>
<dbReference type="EMBL" id="BLAY01000046">
    <property type="protein sequence ID" value="GET38514.1"/>
    <property type="molecule type" value="Genomic_DNA"/>
</dbReference>
<evidence type="ECO:0000313" key="1">
    <source>
        <dbReference type="EMBL" id="GET38514.1"/>
    </source>
</evidence>
<name>A0AAV3WHL1_9CYAN</name>
<accession>A0AAV3WHL1</accession>
<sequence length="76" mass="8158">MTCLALSQNQDLRKGVARNPVSESISGSLSQGFFGETGFLGVSPENHTVSVAERFLLTALQHQLRIPSLSSRGDVN</sequence>
<organism evidence="1 2">
    <name type="scientific">Microseira wollei NIES-4236</name>
    <dbReference type="NCBI Taxonomy" id="2530354"/>
    <lineage>
        <taxon>Bacteria</taxon>
        <taxon>Bacillati</taxon>
        <taxon>Cyanobacteriota</taxon>
        <taxon>Cyanophyceae</taxon>
        <taxon>Oscillatoriophycideae</taxon>
        <taxon>Aerosakkonematales</taxon>
        <taxon>Aerosakkonemataceae</taxon>
        <taxon>Microseira</taxon>
    </lineage>
</organism>
<keyword evidence="2" id="KW-1185">Reference proteome</keyword>
<gene>
    <name evidence="1" type="ORF">MiSe_32720</name>
</gene>
<comment type="caution">
    <text evidence="1">The sequence shown here is derived from an EMBL/GenBank/DDBJ whole genome shotgun (WGS) entry which is preliminary data.</text>
</comment>
<proteinExistence type="predicted"/>